<dbReference type="Proteomes" id="UP001163223">
    <property type="component" value="Chromosome"/>
</dbReference>
<name>A0ACD4NNR3_9HYPH</name>
<evidence type="ECO:0000313" key="2">
    <source>
        <dbReference type="Proteomes" id="UP001163223"/>
    </source>
</evidence>
<keyword evidence="2" id="KW-1185">Reference proteome</keyword>
<dbReference type="EMBL" id="CP113520">
    <property type="protein sequence ID" value="WAJ28388.1"/>
    <property type="molecule type" value="Genomic_DNA"/>
</dbReference>
<sequence length="357" mass="38056">MMPGRFVKVAVATMLLAGCTEPEEPPSAPRPVLSTLAAPGSTVPLSFVGAVEPRHSRDLGFRVLGRVNSKSVDVGDVVVAGQVLASVDSQAQTLSIRSLEGEVATAEAQLESARATRDRQSALVELNAGTAAQLDSAEQQFAVARSTLVSRRSDLAKARDELNYTRLVSETDGIVTAVSIDVGQIVNVGQTALTVAQIDVREAVVDVAEDIAASLVVGQEFTVTLRLDHAQAASGRIREISPRSDAATRSKRVRITLTDPSPAFRLGSMVEARMDATRDPTIRLPESALLRTDEGDFVWVADERNGTVQRRRITLSDPRDGRFDVLSGLEPGTRVVTAGVNSLQEGQAVEIQQEPAS</sequence>
<gene>
    <name evidence="1" type="ORF">OXU80_26860</name>
</gene>
<protein>
    <submittedName>
        <fullName evidence="1">Efflux RND transporter periplasmic adaptor subunit</fullName>
    </submittedName>
</protein>
<accession>A0ACD4NNR3</accession>
<proteinExistence type="predicted"/>
<organism evidence="1 2">
    <name type="scientific">Antarcticirhabdus aurantiaca</name>
    <dbReference type="NCBI Taxonomy" id="2606717"/>
    <lineage>
        <taxon>Bacteria</taxon>
        <taxon>Pseudomonadati</taxon>
        <taxon>Pseudomonadota</taxon>
        <taxon>Alphaproteobacteria</taxon>
        <taxon>Hyphomicrobiales</taxon>
        <taxon>Aurantimonadaceae</taxon>
        <taxon>Antarcticirhabdus</taxon>
    </lineage>
</organism>
<reference evidence="1" key="1">
    <citation type="submission" date="2022-11" db="EMBL/GenBank/DDBJ databases">
        <title>beta-Carotene-producing bacterium, Jeongeuplla avenae sp. nov., alleviates the salt stress of Arabidopsis seedlings.</title>
        <authorList>
            <person name="Jiang L."/>
            <person name="Lee J."/>
        </authorList>
    </citation>
    <scope>NUCLEOTIDE SEQUENCE</scope>
    <source>
        <strain evidence="1">DY_R2A_6</strain>
    </source>
</reference>
<evidence type="ECO:0000313" key="1">
    <source>
        <dbReference type="EMBL" id="WAJ28388.1"/>
    </source>
</evidence>